<dbReference type="SUPFAM" id="SSF48498">
    <property type="entry name" value="Tetracyclin repressor-like, C-terminal domain"/>
    <property type="match status" value="1"/>
</dbReference>
<evidence type="ECO:0000259" key="6">
    <source>
        <dbReference type="PROSITE" id="PS50977"/>
    </source>
</evidence>
<feature type="DNA-binding region" description="H-T-H motif" evidence="4">
    <location>
        <begin position="45"/>
        <end position="64"/>
    </location>
</feature>
<reference evidence="7" key="1">
    <citation type="submission" date="2022-10" db="EMBL/GenBank/DDBJ databases">
        <title>The complete genomes of actinobacterial strains from the NBC collection.</title>
        <authorList>
            <person name="Joergensen T.S."/>
            <person name="Alvarez Arevalo M."/>
            <person name="Sterndorff E.B."/>
            <person name="Faurdal D."/>
            <person name="Vuksanovic O."/>
            <person name="Mourched A.-S."/>
            <person name="Charusanti P."/>
            <person name="Shaw S."/>
            <person name="Blin K."/>
            <person name="Weber T."/>
        </authorList>
    </citation>
    <scope>NUCLEOTIDE SEQUENCE [LARGE SCALE GENOMIC DNA]</scope>
    <source>
        <strain evidence="7">NBC 01686</strain>
    </source>
</reference>
<evidence type="ECO:0000256" key="2">
    <source>
        <dbReference type="ARBA" id="ARBA00023125"/>
    </source>
</evidence>
<evidence type="ECO:0000313" key="7">
    <source>
        <dbReference type="EMBL" id="WUU52225.1"/>
    </source>
</evidence>
<feature type="region of interest" description="Disordered" evidence="5">
    <location>
        <begin position="1"/>
        <end position="21"/>
    </location>
</feature>
<name>A0ABZ1XYG6_9ACTN</name>
<accession>A0ABZ1XYG6</accession>
<dbReference type="InterPro" id="IPR001647">
    <property type="entry name" value="HTH_TetR"/>
</dbReference>
<dbReference type="InterPro" id="IPR009057">
    <property type="entry name" value="Homeodomain-like_sf"/>
</dbReference>
<dbReference type="SUPFAM" id="SSF46689">
    <property type="entry name" value="Homeodomain-like"/>
    <property type="match status" value="1"/>
</dbReference>
<evidence type="ECO:0000256" key="5">
    <source>
        <dbReference type="SAM" id="MobiDB-lite"/>
    </source>
</evidence>
<dbReference type="Pfam" id="PF02909">
    <property type="entry name" value="TetR_C_1"/>
    <property type="match status" value="1"/>
</dbReference>
<feature type="domain" description="HTH tetR-type" evidence="6">
    <location>
        <begin position="22"/>
        <end position="82"/>
    </location>
</feature>
<dbReference type="EMBL" id="CP109207">
    <property type="protein sequence ID" value="WUU52225.1"/>
    <property type="molecule type" value="Genomic_DNA"/>
</dbReference>
<dbReference type="PANTHER" id="PTHR30055">
    <property type="entry name" value="HTH-TYPE TRANSCRIPTIONAL REGULATOR RUTR"/>
    <property type="match status" value="1"/>
</dbReference>
<dbReference type="InterPro" id="IPR004111">
    <property type="entry name" value="Repressor_TetR_C"/>
</dbReference>
<dbReference type="PROSITE" id="PS50977">
    <property type="entry name" value="HTH_TETR_2"/>
    <property type="match status" value="1"/>
</dbReference>
<evidence type="ECO:0000256" key="3">
    <source>
        <dbReference type="ARBA" id="ARBA00023163"/>
    </source>
</evidence>
<evidence type="ECO:0000256" key="1">
    <source>
        <dbReference type="ARBA" id="ARBA00023015"/>
    </source>
</evidence>
<dbReference type="InterPro" id="IPR036271">
    <property type="entry name" value="Tet_transcr_reg_TetR-rel_C_sf"/>
</dbReference>
<dbReference type="Gene3D" id="1.10.10.60">
    <property type="entry name" value="Homeodomain-like"/>
    <property type="match status" value="1"/>
</dbReference>
<dbReference type="RefSeq" id="WP_191879162.1">
    <property type="nucleotide sequence ID" value="NZ_CP109207.1"/>
</dbReference>
<keyword evidence="1" id="KW-0805">Transcription regulation</keyword>
<dbReference type="InterPro" id="IPR050109">
    <property type="entry name" value="HTH-type_TetR-like_transc_reg"/>
</dbReference>
<dbReference type="PANTHER" id="PTHR30055:SF151">
    <property type="entry name" value="TRANSCRIPTIONAL REGULATORY PROTEIN"/>
    <property type="match status" value="1"/>
</dbReference>
<proteinExistence type="predicted"/>
<dbReference type="Pfam" id="PF00440">
    <property type="entry name" value="TetR_N"/>
    <property type="match status" value="1"/>
</dbReference>
<organism evidence="7">
    <name type="scientific">Streptomyces althioticus</name>
    <dbReference type="NCBI Taxonomy" id="83380"/>
    <lineage>
        <taxon>Bacteria</taxon>
        <taxon>Bacillati</taxon>
        <taxon>Actinomycetota</taxon>
        <taxon>Actinomycetes</taxon>
        <taxon>Kitasatosporales</taxon>
        <taxon>Streptomycetaceae</taxon>
        <taxon>Streptomyces</taxon>
        <taxon>Streptomyces althioticus group</taxon>
    </lineage>
</organism>
<keyword evidence="3" id="KW-0804">Transcription</keyword>
<dbReference type="Gene3D" id="1.10.357.10">
    <property type="entry name" value="Tetracycline Repressor, domain 2"/>
    <property type="match status" value="1"/>
</dbReference>
<sequence length="247" mass="27407">MSDPNPIIWSRRERGARGPAPTYSRERIAEVAIALADGEGIEAVTMRRIAKELGTGAMTLYRYLPNKEDLYAVVIDQALGFVAQEPTGDARADLATFARRYRETLRRHPWLAHAMAARPTMGPNMLRANERDLALVDGRGLSIDDMAHVVNLIRHWVTGASQAETAEREAALRSGGVRTAWQERMGQYMTDLLATGRFPYLDRLVHEARHGDHDEQFEAGLAILLDGVEARFPALSGPPGNEPPERS</sequence>
<protein>
    <submittedName>
        <fullName evidence="7">TetR/AcrR family transcriptional regulator</fullName>
    </submittedName>
</protein>
<evidence type="ECO:0000256" key="4">
    <source>
        <dbReference type="PROSITE-ProRule" id="PRU00335"/>
    </source>
</evidence>
<keyword evidence="2 4" id="KW-0238">DNA-binding</keyword>
<gene>
    <name evidence="7" type="ORF">OIE82_03335</name>
</gene>